<dbReference type="PROSITE" id="PS50006">
    <property type="entry name" value="FHA_DOMAIN"/>
    <property type="match status" value="1"/>
</dbReference>
<dbReference type="Pfam" id="PF20232">
    <property type="entry name" value="T6SS_FHA_C"/>
    <property type="match status" value="1"/>
</dbReference>
<feature type="region of interest" description="Disordered" evidence="1">
    <location>
        <begin position="166"/>
        <end position="185"/>
    </location>
</feature>
<keyword evidence="4" id="KW-1185">Reference proteome</keyword>
<dbReference type="SUPFAM" id="SSF49879">
    <property type="entry name" value="SMAD/FHA domain"/>
    <property type="match status" value="1"/>
</dbReference>
<dbReference type="KEGG" id="ppr:PBPRA0658"/>
<dbReference type="Proteomes" id="UP000000593">
    <property type="component" value="Chromosome 1"/>
</dbReference>
<sequence length="436" mass="49952">MDFKLSVISYHRYTSGLDVVLPLINITENNPYYIGRYELCQWCLPDPDRVISGRHALIEKRSGEIIIKDISTNGVFINRSVEPLGDEGNYVLSVGDLITIGDYEIEVQLYSHETKKQLSGNVEDTGITGSDKELGIPSKELADTLSSHKDKNRSIENEVFIGDIEDSFSVPKNENEEPRSESLDESIPEDWGILFNNVDESRSQEKQIKPEQEQFDDVNVLSEPVQIKEKSRKETVVHHIDVDGALSAFLRGMKISPTMLPTEQTEEWWFEMGESVNLLLTGLMDTLQKRADFKQSSRLLHTSFKRQENNPLKFSANFEDAIHNLYHRKSSGFLSSQRAIQEAFSDIDKHEKAMISGAHGAVKGVMQALNPDGIATNEIDEGLFERWYSVKKKANYWQHYESLFYELENELKQEQPFYLDDFIKHYEASLNGIREK</sequence>
<gene>
    <name evidence="3" type="ordered locus">PBPRA0658</name>
</gene>
<name>Q6LUE6_PHOPR</name>
<evidence type="ECO:0000313" key="4">
    <source>
        <dbReference type="Proteomes" id="UP000000593"/>
    </source>
</evidence>
<dbReference type="RefSeq" id="WP_011217427.1">
    <property type="nucleotide sequence ID" value="NC_006370.1"/>
</dbReference>
<evidence type="ECO:0000313" key="3">
    <source>
        <dbReference type="EMBL" id="CAG19079.1"/>
    </source>
</evidence>
<accession>Q6LUE6</accession>
<dbReference type="EMBL" id="CR378665">
    <property type="protein sequence ID" value="CAG19079.1"/>
    <property type="molecule type" value="Genomic_DNA"/>
</dbReference>
<evidence type="ECO:0000256" key="1">
    <source>
        <dbReference type="SAM" id="MobiDB-lite"/>
    </source>
</evidence>
<feature type="compositionally biased region" description="Basic and acidic residues" evidence="1">
    <location>
        <begin position="173"/>
        <end position="182"/>
    </location>
</feature>
<dbReference type="InterPro" id="IPR017735">
    <property type="entry name" value="T6SS_FHA"/>
</dbReference>
<dbReference type="SMART" id="SM00240">
    <property type="entry name" value="FHA"/>
    <property type="match status" value="1"/>
</dbReference>
<proteinExistence type="predicted"/>
<organism evidence="3 4">
    <name type="scientific">Photobacterium profundum (strain SS9)</name>
    <dbReference type="NCBI Taxonomy" id="298386"/>
    <lineage>
        <taxon>Bacteria</taxon>
        <taxon>Pseudomonadati</taxon>
        <taxon>Pseudomonadota</taxon>
        <taxon>Gammaproteobacteria</taxon>
        <taxon>Vibrionales</taxon>
        <taxon>Vibrionaceae</taxon>
        <taxon>Photobacterium</taxon>
    </lineage>
</organism>
<dbReference type="Pfam" id="PF00498">
    <property type="entry name" value="FHA"/>
    <property type="match status" value="1"/>
</dbReference>
<dbReference type="eggNOG" id="COG3456">
    <property type="taxonomic scope" value="Bacteria"/>
</dbReference>
<reference evidence="4" key="1">
    <citation type="journal article" date="2005" name="Science">
        <title>Life at depth: Photobacterium profundum genome sequence and expression analysis.</title>
        <authorList>
            <person name="Vezzi A."/>
            <person name="Campanaro S."/>
            <person name="D'Angelo M."/>
            <person name="Simonato F."/>
            <person name="Vitulo N."/>
            <person name="Lauro F.M."/>
            <person name="Cestaro A."/>
            <person name="Malacrida G."/>
            <person name="Simionati B."/>
            <person name="Cannata N."/>
            <person name="Romualdi C."/>
            <person name="Bartlett D.H."/>
            <person name="Valle G."/>
        </authorList>
    </citation>
    <scope>NUCLEOTIDE SEQUENCE [LARGE SCALE GENOMIC DNA]</scope>
    <source>
        <strain evidence="4">ATCC BAA-1253 / SS9</strain>
    </source>
</reference>
<dbReference type="InterPro" id="IPR008984">
    <property type="entry name" value="SMAD_FHA_dom_sf"/>
</dbReference>
<dbReference type="NCBIfam" id="TIGR03354">
    <property type="entry name" value="VI_FHA"/>
    <property type="match status" value="1"/>
</dbReference>
<dbReference type="eggNOG" id="COG1716">
    <property type="taxonomic scope" value="Bacteria"/>
</dbReference>
<dbReference type="Gene3D" id="2.60.200.20">
    <property type="match status" value="1"/>
</dbReference>
<feature type="domain" description="FHA" evidence="2">
    <location>
        <begin position="32"/>
        <end position="82"/>
    </location>
</feature>
<dbReference type="CDD" id="cd00060">
    <property type="entry name" value="FHA"/>
    <property type="match status" value="1"/>
</dbReference>
<evidence type="ECO:0000259" key="2">
    <source>
        <dbReference type="PROSITE" id="PS50006"/>
    </source>
</evidence>
<dbReference type="InterPro" id="IPR046883">
    <property type="entry name" value="T6SS_FHA_C"/>
</dbReference>
<dbReference type="InterPro" id="IPR000253">
    <property type="entry name" value="FHA_dom"/>
</dbReference>
<protein>
    <recommendedName>
        <fullName evidence="2">FHA domain-containing protein</fullName>
    </recommendedName>
</protein>
<dbReference type="HOGENOM" id="CLU_023667_2_1_6"/>
<dbReference type="STRING" id="298386.PBPRA0658"/>
<dbReference type="AlphaFoldDB" id="Q6LUE6"/>